<evidence type="ECO:0000313" key="2">
    <source>
        <dbReference type="EMBL" id="TDF93854.1"/>
    </source>
</evidence>
<organism evidence="2 3">
    <name type="scientific">Paenibacillus piri</name>
    <dbReference type="NCBI Taxonomy" id="2547395"/>
    <lineage>
        <taxon>Bacteria</taxon>
        <taxon>Bacillati</taxon>
        <taxon>Bacillota</taxon>
        <taxon>Bacilli</taxon>
        <taxon>Bacillales</taxon>
        <taxon>Paenibacillaceae</taxon>
        <taxon>Paenibacillus</taxon>
    </lineage>
</organism>
<reference evidence="2 3" key="1">
    <citation type="submission" date="2019-03" db="EMBL/GenBank/DDBJ databases">
        <title>This is whole genome sequence of Paenibacillus sp MS74 strain.</title>
        <authorList>
            <person name="Trinh H.N."/>
        </authorList>
    </citation>
    <scope>NUCLEOTIDE SEQUENCE [LARGE SCALE GENOMIC DNA]</scope>
    <source>
        <strain evidence="2 3">MS74</strain>
    </source>
</reference>
<protein>
    <recommendedName>
        <fullName evidence="4">Family 2 glycosyl transferase</fullName>
    </recommendedName>
</protein>
<dbReference type="Gene3D" id="3.20.20.80">
    <property type="entry name" value="Glycosidases"/>
    <property type="match status" value="1"/>
</dbReference>
<dbReference type="Proteomes" id="UP000295636">
    <property type="component" value="Unassembled WGS sequence"/>
</dbReference>
<gene>
    <name evidence="2" type="ORF">E1757_26080</name>
</gene>
<sequence length="747" mass="84461">MKSNQIIRIVLGVLAFAAICVVIWIFVIPDKGPGGSRAALAVSQPIHEEQGIKQIASVQDGRLAVYDGSAWKPQFWSGVNLGATTPGHAPGELSPSKDDYLRWFAQMKAMNVNVLRVYTILPPYFYEALAEFNSGQKQPLYFFQGVWSPDEELMDKDGRPRDAWADQAVKVFQNEIRDVVKAVHGDLKRKTRPGHASGSFTTDVSAYLVGWVVGTEWDPHVVKTTNDAHSGKMKPFAGNYFQADAEASPFESWLAQMLDTLAQEEMKYGWQHPVSFTNWVTTDPLQHPNEPSDNEDLVSVDPMHVAPAGNWKAGYFASYHVYPYYPDFLRYEEKYQTYKDASGQVNPYAGYLHDLREYHKGIPLIVAEYGVPSSRGMAHFGPLGRNQGMHTEEEQGKIDADLYNSIYNEGYDGALLFAWADEWFKITWNTTELDAPAARRPFWRNMLTNEEHFGVVAVEAGKSPDDQIMLDGKMDDWNRRKDKITQMYPGFSLTASHDEAYVYLLLQKKDGTAWQPGKETLAIGFDTLPGGSKSADRVPGVTFSAGQEFVLRLKADDDAHIFVNSAYDQHTWLYGSVQKMMPWQEQWGQDNNGIFLPWKLPVSKPLKLPQTGQTIPFEDVEIGVLNKGITDPASDQYNSLADWYAEGPVMEIRIPWMLLGFTDPSTGQVWRYPYEAKALKMVEAKSIKIEPHLQTQGDGSETASGPVEPLNYKWNHWEKPEYHERLKKSYDVLKEAFGSPRPPKELR</sequence>
<evidence type="ECO:0008006" key="4">
    <source>
        <dbReference type="Google" id="ProtNLM"/>
    </source>
</evidence>
<evidence type="ECO:0000256" key="1">
    <source>
        <dbReference type="SAM" id="Phobius"/>
    </source>
</evidence>
<dbReference type="OrthoDB" id="916275at2"/>
<proteinExistence type="predicted"/>
<dbReference type="EMBL" id="SMRT01000015">
    <property type="protein sequence ID" value="TDF93854.1"/>
    <property type="molecule type" value="Genomic_DNA"/>
</dbReference>
<feature type="transmembrane region" description="Helical" evidence="1">
    <location>
        <begin position="7"/>
        <end position="27"/>
    </location>
</feature>
<dbReference type="AlphaFoldDB" id="A0A4V2ZSP4"/>
<evidence type="ECO:0000313" key="3">
    <source>
        <dbReference type="Proteomes" id="UP000295636"/>
    </source>
</evidence>
<keyword evidence="1" id="KW-0812">Transmembrane</keyword>
<dbReference type="SUPFAM" id="SSF51445">
    <property type="entry name" value="(Trans)glycosidases"/>
    <property type="match status" value="1"/>
</dbReference>
<keyword evidence="1" id="KW-0472">Membrane</keyword>
<comment type="caution">
    <text evidence="2">The sequence shown here is derived from an EMBL/GenBank/DDBJ whole genome shotgun (WGS) entry which is preliminary data.</text>
</comment>
<keyword evidence="3" id="KW-1185">Reference proteome</keyword>
<name>A0A4V2ZSP4_9BACL</name>
<accession>A0A4V2ZSP4</accession>
<dbReference type="RefSeq" id="WP_133233704.1">
    <property type="nucleotide sequence ID" value="NZ_SMRT01000015.1"/>
</dbReference>
<keyword evidence="1" id="KW-1133">Transmembrane helix</keyword>
<dbReference type="InterPro" id="IPR017853">
    <property type="entry name" value="GH"/>
</dbReference>